<keyword evidence="1" id="KW-1133">Transmembrane helix</keyword>
<accession>A0A9W8NUL4</accession>
<keyword evidence="3" id="KW-1185">Reference proteome</keyword>
<reference evidence="2 3" key="1">
    <citation type="journal article" date="2023" name="Proc. Natl. Acad. Sci. U.S.A.">
        <title>A global phylogenomic analysis of the shiitake genus Lentinula.</title>
        <authorList>
            <person name="Sierra-Patev S."/>
            <person name="Min B."/>
            <person name="Naranjo-Ortiz M."/>
            <person name="Looney B."/>
            <person name="Konkel Z."/>
            <person name="Slot J.C."/>
            <person name="Sakamoto Y."/>
            <person name="Steenwyk J.L."/>
            <person name="Rokas A."/>
            <person name="Carro J."/>
            <person name="Camarero S."/>
            <person name="Ferreira P."/>
            <person name="Molpeceres G."/>
            <person name="Ruiz-Duenas F.J."/>
            <person name="Serrano A."/>
            <person name="Henrissat B."/>
            <person name="Drula E."/>
            <person name="Hughes K.W."/>
            <person name="Mata J.L."/>
            <person name="Ishikawa N.K."/>
            <person name="Vargas-Isla R."/>
            <person name="Ushijima S."/>
            <person name="Smith C.A."/>
            <person name="Donoghue J."/>
            <person name="Ahrendt S."/>
            <person name="Andreopoulos W."/>
            <person name="He G."/>
            <person name="LaButti K."/>
            <person name="Lipzen A."/>
            <person name="Ng V."/>
            <person name="Riley R."/>
            <person name="Sandor L."/>
            <person name="Barry K."/>
            <person name="Martinez A.T."/>
            <person name="Xiao Y."/>
            <person name="Gibbons J.G."/>
            <person name="Terashima K."/>
            <person name="Grigoriev I.V."/>
            <person name="Hibbett D."/>
        </authorList>
    </citation>
    <scope>NUCLEOTIDE SEQUENCE [LARGE SCALE GENOMIC DNA]</scope>
    <source>
        <strain evidence="2 3">TFB7810</strain>
    </source>
</reference>
<gene>
    <name evidence="2" type="ORF">DFH05DRAFT_1528848</name>
</gene>
<dbReference type="EMBL" id="JANVFU010000013">
    <property type="protein sequence ID" value="KAJ3741026.1"/>
    <property type="molecule type" value="Genomic_DNA"/>
</dbReference>
<dbReference type="AlphaFoldDB" id="A0A9W8NUL4"/>
<feature type="transmembrane region" description="Helical" evidence="1">
    <location>
        <begin position="38"/>
        <end position="57"/>
    </location>
</feature>
<evidence type="ECO:0000313" key="2">
    <source>
        <dbReference type="EMBL" id="KAJ3741026.1"/>
    </source>
</evidence>
<evidence type="ECO:0000256" key="1">
    <source>
        <dbReference type="SAM" id="Phobius"/>
    </source>
</evidence>
<proteinExistence type="predicted"/>
<name>A0A9W8NUL4_9AGAR</name>
<keyword evidence="1" id="KW-0812">Transmembrane</keyword>
<feature type="transmembrane region" description="Helical" evidence="1">
    <location>
        <begin position="12"/>
        <end position="32"/>
    </location>
</feature>
<keyword evidence="1" id="KW-0472">Membrane</keyword>
<protein>
    <submittedName>
        <fullName evidence="2">Uncharacterized protein</fullName>
    </submittedName>
</protein>
<organism evidence="2 3">
    <name type="scientific">Lentinula detonsa</name>
    <dbReference type="NCBI Taxonomy" id="2804962"/>
    <lineage>
        <taxon>Eukaryota</taxon>
        <taxon>Fungi</taxon>
        <taxon>Dikarya</taxon>
        <taxon>Basidiomycota</taxon>
        <taxon>Agaricomycotina</taxon>
        <taxon>Agaricomycetes</taxon>
        <taxon>Agaricomycetidae</taxon>
        <taxon>Agaricales</taxon>
        <taxon>Marasmiineae</taxon>
        <taxon>Omphalotaceae</taxon>
        <taxon>Lentinula</taxon>
    </lineage>
</organism>
<dbReference type="Proteomes" id="UP001142393">
    <property type="component" value="Unassembled WGS sequence"/>
</dbReference>
<sequence length="249" mass="27906">MHSHIISIHVAFNNLTLSLNPAITLILAPVFVCVWMRIHFLLFVFPNLAVLGIFSAIHEVIAGPLALRTNNQATIEIELIRYPHVGKNPIATQTDQTGHLLPPPGVDQFHKPVAQPIDKHGKEVKPPSVDEDWHLCIGGSCLALIFDVSPQHLKIVTRMLWDDELAEKGYYIGLGKVTFQDVNQMYSTIKWFRKGLVEAKQPRTNLRYLNAIIDWFKSSEATGKGIQDDIERDVWVAYLKAMNSVGGPA</sequence>
<comment type="caution">
    <text evidence="2">The sequence shown here is derived from an EMBL/GenBank/DDBJ whole genome shotgun (WGS) entry which is preliminary data.</text>
</comment>
<evidence type="ECO:0000313" key="3">
    <source>
        <dbReference type="Proteomes" id="UP001142393"/>
    </source>
</evidence>